<keyword evidence="7 17" id="KW-0228">DNA excision</keyword>
<dbReference type="InterPro" id="IPR004602">
    <property type="entry name" value="UvrA"/>
</dbReference>
<comment type="caution">
    <text evidence="19">The sequence shown here is derived from an EMBL/GenBank/DDBJ whole genome shotgun (WGS) entry which is preliminary data.</text>
</comment>
<evidence type="ECO:0000313" key="19">
    <source>
        <dbReference type="EMBL" id="PJF37236.1"/>
    </source>
</evidence>
<dbReference type="CDD" id="cd03271">
    <property type="entry name" value="ABC_UvrA_II"/>
    <property type="match status" value="1"/>
</dbReference>
<dbReference type="AlphaFoldDB" id="A0A2M8PI68"/>
<feature type="binding site" evidence="17">
    <location>
        <begin position="663"/>
        <end position="670"/>
    </location>
    <ligand>
        <name>ATP</name>
        <dbReference type="ChEBI" id="CHEBI:30616"/>
    </ligand>
</feature>
<keyword evidence="17" id="KW-0742">SOS response</keyword>
<dbReference type="GO" id="GO:0006289">
    <property type="term" value="P:nucleotide-excision repair"/>
    <property type="evidence" value="ECO:0007669"/>
    <property type="project" value="UniProtKB-UniRule"/>
</dbReference>
<evidence type="ECO:0000256" key="13">
    <source>
        <dbReference type="ARBA" id="ARBA00023204"/>
    </source>
</evidence>
<dbReference type="GO" id="GO:0008270">
    <property type="term" value="F:zinc ion binding"/>
    <property type="evidence" value="ECO:0007669"/>
    <property type="project" value="UniProtKB-UniRule"/>
</dbReference>
<comment type="caution">
    <text evidence="17">Lacks conserved residue(s) required for the propagation of feature annotation.</text>
</comment>
<evidence type="ECO:0000256" key="10">
    <source>
        <dbReference type="ARBA" id="ARBA00022840"/>
    </source>
</evidence>
<dbReference type="InterPro" id="IPR041102">
    <property type="entry name" value="UvrA_inter"/>
</dbReference>
<dbReference type="NCBIfam" id="NF001503">
    <property type="entry name" value="PRK00349.1"/>
    <property type="match status" value="1"/>
</dbReference>
<evidence type="ECO:0000256" key="2">
    <source>
        <dbReference type="ARBA" id="ARBA00022490"/>
    </source>
</evidence>
<dbReference type="FunFam" id="1.20.1580.10:FF:000002">
    <property type="entry name" value="UvrABC system protein A"/>
    <property type="match status" value="1"/>
</dbReference>
<dbReference type="Proteomes" id="UP000229681">
    <property type="component" value="Unassembled WGS sequence"/>
</dbReference>
<gene>
    <name evidence="17" type="primary">uvrA</name>
    <name evidence="19" type="ORF">CUN49_01360</name>
</gene>
<keyword evidence="10 17" id="KW-0067">ATP-binding</keyword>
<evidence type="ECO:0000256" key="11">
    <source>
        <dbReference type="ARBA" id="ARBA00022881"/>
    </source>
</evidence>
<dbReference type="PANTHER" id="PTHR43152">
    <property type="entry name" value="UVRABC SYSTEM PROTEIN A"/>
    <property type="match status" value="1"/>
</dbReference>
<protein>
    <recommendedName>
        <fullName evidence="15 17">UvrABC system protein A</fullName>
        <shortName evidence="17">UvrA protein</shortName>
    </recommendedName>
    <alternativeName>
        <fullName evidence="16 17">Excinuclease ABC subunit A</fullName>
    </alternativeName>
</protein>
<dbReference type="PANTHER" id="PTHR43152:SF3">
    <property type="entry name" value="UVRABC SYSTEM PROTEIN A"/>
    <property type="match status" value="1"/>
</dbReference>
<evidence type="ECO:0000256" key="3">
    <source>
        <dbReference type="ARBA" id="ARBA00022723"/>
    </source>
</evidence>
<dbReference type="EMBL" id="PGTM01000009">
    <property type="protein sequence ID" value="PJF37236.1"/>
    <property type="molecule type" value="Genomic_DNA"/>
</dbReference>
<keyword evidence="4 17" id="KW-0677">Repeat</keyword>
<evidence type="ECO:0000256" key="16">
    <source>
        <dbReference type="ARBA" id="ARBA00042156"/>
    </source>
</evidence>
<evidence type="ECO:0000256" key="8">
    <source>
        <dbReference type="ARBA" id="ARBA00022771"/>
    </source>
</evidence>
<dbReference type="SMART" id="SM00382">
    <property type="entry name" value="AAA"/>
    <property type="match status" value="1"/>
</dbReference>
<evidence type="ECO:0000256" key="15">
    <source>
        <dbReference type="ARBA" id="ARBA00039316"/>
    </source>
</evidence>
<dbReference type="Gene3D" id="3.30.190.20">
    <property type="match status" value="1"/>
</dbReference>
<comment type="subcellular location">
    <subcellularLocation>
        <location evidence="1 17">Cytoplasm</location>
    </subcellularLocation>
</comment>
<dbReference type="InterPro" id="IPR017871">
    <property type="entry name" value="ABC_transporter-like_CS"/>
</dbReference>
<evidence type="ECO:0000313" key="20">
    <source>
        <dbReference type="Proteomes" id="UP000229681"/>
    </source>
</evidence>
<keyword evidence="5 17" id="KW-0547">Nucleotide-binding</keyword>
<evidence type="ECO:0000256" key="17">
    <source>
        <dbReference type="HAMAP-Rule" id="MF_00205"/>
    </source>
</evidence>
<dbReference type="GO" id="GO:0016887">
    <property type="term" value="F:ATP hydrolysis activity"/>
    <property type="evidence" value="ECO:0007669"/>
    <property type="project" value="InterPro"/>
</dbReference>
<keyword evidence="11 17" id="KW-0267">Excision nuclease</keyword>
<dbReference type="GO" id="GO:0009380">
    <property type="term" value="C:excinuclease repair complex"/>
    <property type="evidence" value="ECO:0007669"/>
    <property type="project" value="InterPro"/>
</dbReference>
<comment type="subunit">
    <text evidence="17">Forms a heterotetramer with UvrB during the search for lesions.</text>
</comment>
<evidence type="ECO:0000256" key="1">
    <source>
        <dbReference type="ARBA" id="ARBA00004496"/>
    </source>
</evidence>
<keyword evidence="3 17" id="KW-0479">Metal-binding</keyword>
<evidence type="ECO:0000256" key="6">
    <source>
        <dbReference type="ARBA" id="ARBA00022763"/>
    </source>
</evidence>
<dbReference type="GO" id="GO:0005737">
    <property type="term" value="C:cytoplasm"/>
    <property type="evidence" value="ECO:0007669"/>
    <property type="project" value="UniProtKB-SubCell"/>
</dbReference>
<evidence type="ECO:0000256" key="12">
    <source>
        <dbReference type="ARBA" id="ARBA00023125"/>
    </source>
</evidence>
<dbReference type="NCBIfam" id="TIGR00630">
    <property type="entry name" value="uvra"/>
    <property type="match status" value="1"/>
</dbReference>
<dbReference type="Pfam" id="PF17760">
    <property type="entry name" value="UvrA_inter"/>
    <property type="match status" value="1"/>
</dbReference>
<dbReference type="GO" id="GO:0003677">
    <property type="term" value="F:DNA binding"/>
    <property type="evidence" value="ECO:0007669"/>
    <property type="project" value="UniProtKB-UniRule"/>
</dbReference>
<reference evidence="19 20" key="1">
    <citation type="submission" date="2017-11" db="EMBL/GenBank/DDBJ databases">
        <title>Evolution of Phototrophy in the Chloroflexi Phylum Driven by Horizontal Gene Transfer.</title>
        <authorList>
            <person name="Ward L.M."/>
            <person name="Hemp J."/>
            <person name="Shih P.M."/>
            <person name="Mcglynn S.E."/>
            <person name="Fischer W."/>
        </authorList>
    </citation>
    <scope>NUCLEOTIDE SEQUENCE [LARGE SCALE GENOMIC DNA]</scope>
    <source>
        <strain evidence="19">JP3_13</strain>
    </source>
</reference>
<evidence type="ECO:0000256" key="7">
    <source>
        <dbReference type="ARBA" id="ARBA00022769"/>
    </source>
</evidence>
<feature type="zinc finger region" description="C4-type" evidence="17">
    <location>
        <begin position="762"/>
        <end position="788"/>
    </location>
</feature>
<keyword evidence="13 17" id="KW-0234">DNA repair</keyword>
<evidence type="ECO:0000259" key="18">
    <source>
        <dbReference type="PROSITE" id="PS50893"/>
    </source>
</evidence>
<keyword evidence="6 17" id="KW-0227">DNA damage</keyword>
<dbReference type="InterPro" id="IPR027417">
    <property type="entry name" value="P-loop_NTPase"/>
</dbReference>
<dbReference type="GO" id="GO:0009381">
    <property type="term" value="F:excinuclease ABC activity"/>
    <property type="evidence" value="ECO:0007669"/>
    <property type="project" value="UniProtKB-UniRule"/>
</dbReference>
<feature type="domain" description="ABC transporter" evidence="18">
    <location>
        <begin position="291"/>
        <end position="617"/>
    </location>
</feature>
<organism evidence="19 20">
    <name type="scientific">Candidatus Thermofonsia Clade 1 bacterium</name>
    <dbReference type="NCBI Taxonomy" id="2364210"/>
    <lineage>
        <taxon>Bacteria</taxon>
        <taxon>Bacillati</taxon>
        <taxon>Chloroflexota</taxon>
        <taxon>Candidatus Thermofontia</taxon>
        <taxon>Candidatus Thermofonsia Clade 1</taxon>
    </lineage>
</organism>
<sequence length="966" mass="107120">MVQEKIIVRGAREHNLKNINVELPRNKLIVITGLSGSGKSSLAFDTIFAEGQRRYIESLSAYARQFVGQMEKPDVDRIEGLSPAISIDQRGVSANPRSTVGTITEIYDYLRLLYARIGVPHCPVCGTEVKAQSAQQIVEQIEAMPDGSRIQVLAPLIKDRKGQHEKVFEDVRRAGFVRVRVDGTLRDVDEEIKLARYEMHTIEVVVDRLVIRHFDDPNGEEAQSARSRLTDSIETALELGDGMVILNDVTDPNAPRDILFSEKLACVHGHGSFPEIEPRTFSFNSPHGACTQCQGLGMRLEIDPSLIVPNPDLSLEEGAISELAWTSDNESASMSWLLSVAKENHIPTNKPWRLLTPKQQEIILYGTGDRRYTVQYIASDGTPRQWRMRWEGISRAIQRRYEQTTSDFMRERYQRLMTERPCPACHGARLRPEALAVTVNGLNIHQVSQLSMLQLRDWVNALSGTADRPAVLSERERAIAHQVLKEIRERVNFLVDVGLDYLNLGRASSTLSGGEAQRIRLATQIGSQLTGVLYVLDEPSIGLHQRDNARLIRTLERMRDLGNTLIVVEHDDETMRAADWIVDLGPGAGEHGGQVVAEGTPEQIMAHPESLTGAYLSGRRRIAVPSARRKGNGKVISIRGARENNLKNVDVDIPLGKLVVITGVSGSGKSSLLIEILYKRLAQVLNGSRERAGDHDRIEGLEAIDKVINIDQTPIGRTPRSNPATYTKVFDHIRNLFAELPESKVRGYGPGRFSFNVKGGRCENCEGQGQLQIEMQFLPNVFVTCDVCHGTRYNRETLQVRYKGKSIADILAMTVSEGLAFFENFPNIVRPLQTLEAVGLGYIRIGQPATTLSGGEAQRIKLSRELAKRSTGRTLYVLDEPSVGLHAADVERLISVLQTLVDQGNTVVVIEHNLDIIKVADWLIDMGPEGGDRGGQVIAVGTPEQIAACEHSYTGQFLANYLVGVK</sequence>
<dbReference type="GO" id="GO:0005524">
    <property type="term" value="F:ATP binding"/>
    <property type="evidence" value="ECO:0007669"/>
    <property type="project" value="UniProtKB-UniRule"/>
</dbReference>
<feature type="domain" description="ABC transporter" evidence="18">
    <location>
        <begin position="627"/>
        <end position="959"/>
    </location>
</feature>
<dbReference type="InterPro" id="IPR003593">
    <property type="entry name" value="AAA+_ATPase"/>
</dbReference>
<dbReference type="InterPro" id="IPR003439">
    <property type="entry name" value="ABC_transporter-like_ATP-bd"/>
</dbReference>
<feature type="binding site" evidence="17">
    <location>
        <begin position="33"/>
        <end position="40"/>
    </location>
    <ligand>
        <name>ATP</name>
        <dbReference type="ChEBI" id="CHEBI:30616"/>
    </ligand>
</feature>
<dbReference type="GO" id="GO:0009432">
    <property type="term" value="P:SOS response"/>
    <property type="evidence" value="ECO:0007669"/>
    <property type="project" value="UniProtKB-UniRule"/>
</dbReference>
<evidence type="ECO:0000256" key="14">
    <source>
        <dbReference type="ARBA" id="ARBA00038000"/>
    </source>
</evidence>
<dbReference type="HAMAP" id="MF_00205">
    <property type="entry name" value="UvrA"/>
    <property type="match status" value="1"/>
</dbReference>
<name>A0A2M8PI68_9CHLR</name>
<dbReference type="SUPFAM" id="SSF52540">
    <property type="entry name" value="P-loop containing nucleoside triphosphate hydrolases"/>
    <property type="match status" value="2"/>
</dbReference>
<dbReference type="Gene3D" id="1.20.1580.10">
    <property type="entry name" value="ABC transporter ATPase like domain"/>
    <property type="match status" value="3"/>
</dbReference>
<dbReference type="Pfam" id="PF17755">
    <property type="entry name" value="UvrA_DNA-bind"/>
    <property type="match status" value="1"/>
</dbReference>
<dbReference type="PROSITE" id="PS50893">
    <property type="entry name" value="ABC_TRANSPORTER_2"/>
    <property type="match status" value="2"/>
</dbReference>
<dbReference type="Gene3D" id="3.40.50.300">
    <property type="entry name" value="P-loop containing nucleotide triphosphate hydrolases"/>
    <property type="match status" value="3"/>
</dbReference>
<proteinExistence type="inferred from homology"/>
<comment type="similarity">
    <text evidence="14 17">Belongs to the ABC transporter superfamily. UvrA family.</text>
</comment>
<dbReference type="InterPro" id="IPR041552">
    <property type="entry name" value="UvrA_DNA-bd"/>
</dbReference>
<evidence type="ECO:0000256" key="9">
    <source>
        <dbReference type="ARBA" id="ARBA00022833"/>
    </source>
</evidence>
<keyword evidence="2 17" id="KW-0963">Cytoplasm</keyword>
<evidence type="ECO:0000256" key="5">
    <source>
        <dbReference type="ARBA" id="ARBA00022741"/>
    </source>
</evidence>
<keyword evidence="9 17" id="KW-0862">Zinc</keyword>
<accession>A0A2M8PI68</accession>
<dbReference type="CDD" id="cd03270">
    <property type="entry name" value="ABC_UvrA_I"/>
    <property type="match status" value="1"/>
</dbReference>
<evidence type="ECO:0000256" key="4">
    <source>
        <dbReference type="ARBA" id="ARBA00022737"/>
    </source>
</evidence>
<dbReference type="Gene3D" id="1.10.8.280">
    <property type="entry name" value="ABC transporter ATPase domain-like"/>
    <property type="match status" value="1"/>
</dbReference>
<keyword evidence="12 17" id="KW-0238">DNA-binding</keyword>
<keyword evidence="8 17" id="KW-0863">Zinc-finger</keyword>
<dbReference type="PROSITE" id="PS00211">
    <property type="entry name" value="ABC_TRANSPORTER_1"/>
    <property type="match status" value="2"/>
</dbReference>
<comment type="function">
    <text evidence="17">The UvrABC repair system catalyzes the recognition and processing of DNA lesions. UvrA is an ATPase and a DNA-binding protein. A damage recognition complex composed of 2 UvrA and 2 UvrB subunits scans DNA for abnormalities. When the presence of a lesion has been verified by UvrB, the UvrA molecules dissociate.</text>
</comment>